<keyword evidence="1" id="KW-0805">Transcription regulation</keyword>
<evidence type="ECO:0000256" key="1">
    <source>
        <dbReference type="ARBA" id="ARBA00023015"/>
    </source>
</evidence>
<dbReference type="PROSITE" id="PS50995">
    <property type="entry name" value="HTH_MARR_2"/>
    <property type="match status" value="1"/>
</dbReference>
<dbReference type="InterPro" id="IPR036388">
    <property type="entry name" value="WH-like_DNA-bd_sf"/>
</dbReference>
<evidence type="ECO:0000313" key="5">
    <source>
        <dbReference type="EMBL" id="TWF49461.1"/>
    </source>
</evidence>
<dbReference type="InterPro" id="IPR036390">
    <property type="entry name" value="WH_DNA-bd_sf"/>
</dbReference>
<dbReference type="PANTHER" id="PTHR33164:SF64">
    <property type="entry name" value="TRANSCRIPTIONAL REGULATOR SLYA"/>
    <property type="match status" value="1"/>
</dbReference>
<dbReference type="AlphaFoldDB" id="A0A561QGP3"/>
<name>A0A561QGP3_9HYPH</name>
<dbReference type="Gene3D" id="1.10.10.10">
    <property type="entry name" value="Winged helix-like DNA-binding domain superfamily/Winged helix DNA-binding domain"/>
    <property type="match status" value="1"/>
</dbReference>
<keyword evidence="2" id="KW-0238">DNA-binding</keyword>
<evidence type="ECO:0000256" key="2">
    <source>
        <dbReference type="ARBA" id="ARBA00023125"/>
    </source>
</evidence>
<dbReference type="SMART" id="SM00347">
    <property type="entry name" value="HTH_MARR"/>
    <property type="match status" value="1"/>
</dbReference>
<dbReference type="EMBL" id="VIWP01000008">
    <property type="protein sequence ID" value="TWF49461.1"/>
    <property type="molecule type" value="Genomic_DNA"/>
</dbReference>
<dbReference type="PRINTS" id="PR00598">
    <property type="entry name" value="HTHMARR"/>
</dbReference>
<dbReference type="InterPro" id="IPR039422">
    <property type="entry name" value="MarR/SlyA-like"/>
</dbReference>
<keyword evidence="3" id="KW-0804">Transcription</keyword>
<dbReference type="Proteomes" id="UP000320653">
    <property type="component" value="Unassembled WGS sequence"/>
</dbReference>
<evidence type="ECO:0000259" key="4">
    <source>
        <dbReference type="PROSITE" id="PS50995"/>
    </source>
</evidence>
<gene>
    <name evidence="5" type="ORF">FHW37_108131</name>
</gene>
<dbReference type="SUPFAM" id="SSF46785">
    <property type="entry name" value="Winged helix' DNA-binding domain"/>
    <property type="match status" value="1"/>
</dbReference>
<feature type="domain" description="HTH marR-type" evidence="4">
    <location>
        <begin position="14"/>
        <end position="147"/>
    </location>
</feature>
<dbReference type="GO" id="GO:0003700">
    <property type="term" value="F:DNA-binding transcription factor activity"/>
    <property type="evidence" value="ECO:0007669"/>
    <property type="project" value="InterPro"/>
</dbReference>
<dbReference type="PANTHER" id="PTHR33164">
    <property type="entry name" value="TRANSCRIPTIONAL REGULATOR, MARR FAMILY"/>
    <property type="match status" value="1"/>
</dbReference>
<dbReference type="RefSeq" id="WP_246690905.1">
    <property type="nucleotide sequence ID" value="NZ_VIWP01000008.1"/>
</dbReference>
<organism evidence="5 6">
    <name type="scientific">Neorhizobium alkalisoli</name>
    <dbReference type="NCBI Taxonomy" id="528178"/>
    <lineage>
        <taxon>Bacteria</taxon>
        <taxon>Pseudomonadati</taxon>
        <taxon>Pseudomonadota</taxon>
        <taxon>Alphaproteobacteria</taxon>
        <taxon>Hyphomicrobiales</taxon>
        <taxon>Rhizobiaceae</taxon>
        <taxon>Rhizobium/Agrobacterium group</taxon>
        <taxon>Neorhizobium</taxon>
    </lineage>
</organism>
<keyword evidence="6" id="KW-1185">Reference proteome</keyword>
<accession>A0A561QGP3</accession>
<dbReference type="InterPro" id="IPR000835">
    <property type="entry name" value="HTH_MarR-typ"/>
</dbReference>
<evidence type="ECO:0000313" key="6">
    <source>
        <dbReference type="Proteomes" id="UP000320653"/>
    </source>
</evidence>
<dbReference type="GO" id="GO:0003677">
    <property type="term" value="F:DNA binding"/>
    <property type="evidence" value="ECO:0007669"/>
    <property type="project" value="UniProtKB-KW"/>
</dbReference>
<proteinExistence type="predicted"/>
<evidence type="ECO:0000256" key="3">
    <source>
        <dbReference type="ARBA" id="ARBA00023163"/>
    </source>
</evidence>
<comment type="caution">
    <text evidence="5">The sequence shown here is derived from an EMBL/GenBank/DDBJ whole genome shotgun (WGS) entry which is preliminary data.</text>
</comment>
<dbReference type="GO" id="GO:0006950">
    <property type="term" value="P:response to stress"/>
    <property type="evidence" value="ECO:0007669"/>
    <property type="project" value="TreeGrafter"/>
</dbReference>
<sequence length="163" mass="17725">MDGRDQMNDQQAQRRKATSGLLQAASLWRRLAERALLAEGISAARADVLIWIGRLGGGLRQVQLAEAIGHTSNALVRLLDELSASDLIERRPDESDRRANRIWLTPQGEELAARAEDVLNVLRDEVLGDMGSDDLAAAVRLYETIAEAANGQAEARNASLLAS</sequence>
<dbReference type="Pfam" id="PF12802">
    <property type="entry name" value="MarR_2"/>
    <property type="match status" value="1"/>
</dbReference>
<reference evidence="5 6" key="1">
    <citation type="submission" date="2019-06" db="EMBL/GenBank/DDBJ databases">
        <title>Sorghum-associated microbial communities from plants grown in Nebraska, USA.</title>
        <authorList>
            <person name="Schachtman D."/>
        </authorList>
    </citation>
    <scope>NUCLEOTIDE SEQUENCE [LARGE SCALE GENOMIC DNA]</scope>
    <source>
        <strain evidence="5 6">1225</strain>
    </source>
</reference>
<protein>
    <submittedName>
        <fullName evidence="5">MarR family transcriptional regulator</fullName>
    </submittedName>
</protein>